<dbReference type="SUPFAM" id="SSF158949">
    <property type="entry name" value="Smr-associated domain-like"/>
    <property type="match status" value="1"/>
</dbReference>
<keyword evidence="2" id="KW-1185">Reference proteome</keyword>
<reference evidence="2" key="1">
    <citation type="submission" date="2017-04" db="EMBL/GenBank/DDBJ databases">
        <authorList>
            <person name="Varghese N."/>
            <person name="Submissions S."/>
        </authorList>
    </citation>
    <scope>NUCLEOTIDE SEQUENCE [LARGE SCALE GENOMIC DNA]</scope>
    <source>
        <strain evidence="2">DSM 12126</strain>
    </source>
</reference>
<protein>
    <recommendedName>
        <fullName evidence="3">DUF2027 domain-containing protein</fullName>
    </recommendedName>
</protein>
<dbReference type="RefSeq" id="WP_084239618.1">
    <property type="nucleotide sequence ID" value="NZ_FWXT01000001.1"/>
</dbReference>
<evidence type="ECO:0008006" key="3">
    <source>
        <dbReference type="Google" id="ProtNLM"/>
    </source>
</evidence>
<accession>A0A1W2AJD9</accession>
<dbReference type="EMBL" id="FWXT01000001">
    <property type="protein sequence ID" value="SMC60815.1"/>
    <property type="molecule type" value="Genomic_DNA"/>
</dbReference>
<organism evidence="1 2">
    <name type="scientific">Pedobacter africanus</name>
    <dbReference type="NCBI Taxonomy" id="151894"/>
    <lineage>
        <taxon>Bacteria</taxon>
        <taxon>Pseudomonadati</taxon>
        <taxon>Bacteroidota</taxon>
        <taxon>Sphingobacteriia</taxon>
        <taxon>Sphingobacteriales</taxon>
        <taxon>Sphingobacteriaceae</taxon>
        <taxon>Pedobacter</taxon>
    </lineage>
</organism>
<dbReference type="InterPro" id="IPR036781">
    <property type="entry name" value="Smr_assoc-like_sf"/>
</dbReference>
<gene>
    <name evidence="1" type="ORF">SAMN04488524_1479</name>
</gene>
<dbReference type="OrthoDB" id="1524810at2"/>
<dbReference type="AlphaFoldDB" id="A0A1W2AJD9"/>
<name>A0A1W2AJD9_9SPHI</name>
<dbReference type="STRING" id="151894.SAMN04488524_1479"/>
<sequence length="211" mass="23666">MNLKLGDFVRFVDENIEGYITRMIDKDTIGVTDSNDFEIPVLANKVTLVHGDIPGEELIPSKSPVTVPEAEFKKDGIYLALVADQHSSSVAHFHLVNESSYQLLAAFTTAKQGTFKGEFTGIIDPNTTKRIYSAQLGDIQIWPEFRLEILSSTKANVEPKSPIIFHRSIKGKDLSVAKEEIALLKQKGWLIRLDEPQPSVDLQKLKEKFQK</sequence>
<proteinExistence type="predicted"/>
<dbReference type="Proteomes" id="UP000192756">
    <property type="component" value="Unassembled WGS sequence"/>
</dbReference>
<dbReference type="Gene3D" id="2.60.40.1600">
    <property type="entry name" value="Smr-associated-like"/>
    <property type="match status" value="1"/>
</dbReference>
<evidence type="ECO:0000313" key="2">
    <source>
        <dbReference type="Proteomes" id="UP000192756"/>
    </source>
</evidence>
<evidence type="ECO:0000313" key="1">
    <source>
        <dbReference type="EMBL" id="SMC60815.1"/>
    </source>
</evidence>